<accession>A0A5A7P9K6</accession>
<feature type="chain" id="PRO_5022702738" evidence="2">
    <location>
        <begin position="25"/>
        <end position="407"/>
    </location>
</feature>
<reference evidence="5" key="1">
    <citation type="journal article" date="2019" name="Curr. Biol.">
        <title>Genome Sequence of Striga asiatica Provides Insight into the Evolution of Plant Parasitism.</title>
        <authorList>
            <person name="Yoshida S."/>
            <person name="Kim S."/>
            <person name="Wafula E.K."/>
            <person name="Tanskanen J."/>
            <person name="Kim Y.M."/>
            <person name="Honaas L."/>
            <person name="Yang Z."/>
            <person name="Spallek T."/>
            <person name="Conn C.E."/>
            <person name="Ichihashi Y."/>
            <person name="Cheong K."/>
            <person name="Cui S."/>
            <person name="Der J.P."/>
            <person name="Gundlach H."/>
            <person name="Jiao Y."/>
            <person name="Hori C."/>
            <person name="Ishida J.K."/>
            <person name="Kasahara H."/>
            <person name="Kiba T."/>
            <person name="Kim M.S."/>
            <person name="Koo N."/>
            <person name="Laohavisit A."/>
            <person name="Lee Y.H."/>
            <person name="Lumba S."/>
            <person name="McCourt P."/>
            <person name="Mortimer J.C."/>
            <person name="Mutuku J.M."/>
            <person name="Nomura T."/>
            <person name="Sasaki-Sekimoto Y."/>
            <person name="Seto Y."/>
            <person name="Wang Y."/>
            <person name="Wakatake T."/>
            <person name="Sakakibara H."/>
            <person name="Demura T."/>
            <person name="Yamaguchi S."/>
            <person name="Yoneyama K."/>
            <person name="Manabe R.I."/>
            <person name="Nelson D.C."/>
            <person name="Schulman A.H."/>
            <person name="Timko M.P."/>
            <person name="dePamphilis C.W."/>
            <person name="Choi D."/>
            <person name="Shirasu K."/>
        </authorList>
    </citation>
    <scope>NUCLEOTIDE SEQUENCE [LARGE SCALE GENOMIC DNA]</scope>
    <source>
        <strain evidence="5">cv. UVA1</strain>
    </source>
</reference>
<keyword evidence="5" id="KW-1185">Reference proteome</keyword>
<evidence type="ECO:0000313" key="4">
    <source>
        <dbReference type="EMBL" id="GER29469.1"/>
    </source>
</evidence>
<dbReference type="Gene3D" id="2.120.10.30">
    <property type="entry name" value="TolB, C-terminal domain"/>
    <property type="match status" value="1"/>
</dbReference>
<sequence length="407" mass="44863">MRKNCIALVVILVIFLAGCSSASASPVARILSGLVSTIVKRLWSLKPTSKTAVHSRSMVKFESGYTVETVFDGSKLGIEPHSVGISIDGEIFILDSENSNIYKISSPLTRYSRTKLLAGSAEGHTGHVDGKLRQARMNHPKGLAVDDNGNIYIADTMNMVIRKISDNGVVTIAGGKSVRGGEHVDGPSEEARFSDDFDLVYIGSSCSLLEPNQRPPPKSVYPPLIPPENEHEKQEEGLLTSLGLFFSNTGSSFVEILGGLFSTSPKKKPVYPSGPWPVQESFVVPREDGPPPADTWHFPTTRKSYPKQNRAYGNGPQPQRHVAQLQHHHQKHRPASPHTNYYEPQSMESNEIVFGAVQEQEGRREAMVMKAVDYGEPVYNDKNSNFSNNVRSRYNYMSYSSSSYGGY</sequence>
<evidence type="ECO:0000256" key="2">
    <source>
        <dbReference type="SAM" id="SignalP"/>
    </source>
</evidence>
<evidence type="ECO:0000313" key="5">
    <source>
        <dbReference type="Proteomes" id="UP000325081"/>
    </source>
</evidence>
<dbReference type="InterPro" id="IPR056822">
    <property type="entry name" value="TEN_NHL"/>
</dbReference>
<dbReference type="PROSITE" id="PS51257">
    <property type="entry name" value="PROKAR_LIPOPROTEIN"/>
    <property type="match status" value="1"/>
</dbReference>
<dbReference type="Pfam" id="PF25021">
    <property type="entry name" value="TEN_NHL"/>
    <property type="match status" value="1"/>
</dbReference>
<protein>
    <submittedName>
        <fullName evidence="4">NHL domain-containing protein</fullName>
    </submittedName>
</protein>
<feature type="compositionally biased region" description="Basic residues" evidence="1">
    <location>
        <begin position="326"/>
        <end position="335"/>
    </location>
</feature>
<dbReference type="Proteomes" id="UP000325081">
    <property type="component" value="Unassembled WGS sequence"/>
</dbReference>
<proteinExistence type="predicted"/>
<dbReference type="OrthoDB" id="342730at2759"/>
<dbReference type="EMBL" id="BKCP01003891">
    <property type="protein sequence ID" value="GER29469.1"/>
    <property type="molecule type" value="Genomic_DNA"/>
</dbReference>
<evidence type="ECO:0000256" key="1">
    <source>
        <dbReference type="SAM" id="MobiDB-lite"/>
    </source>
</evidence>
<dbReference type="InterPro" id="IPR011042">
    <property type="entry name" value="6-blade_b-propeller_TolB-like"/>
</dbReference>
<comment type="caution">
    <text evidence="4">The sequence shown here is derived from an EMBL/GenBank/DDBJ whole genome shotgun (WGS) entry which is preliminary data.</text>
</comment>
<feature type="region of interest" description="Disordered" evidence="1">
    <location>
        <begin position="284"/>
        <end position="342"/>
    </location>
</feature>
<organism evidence="4 5">
    <name type="scientific">Striga asiatica</name>
    <name type="common">Asiatic witchweed</name>
    <name type="synonym">Buchnera asiatica</name>
    <dbReference type="NCBI Taxonomy" id="4170"/>
    <lineage>
        <taxon>Eukaryota</taxon>
        <taxon>Viridiplantae</taxon>
        <taxon>Streptophyta</taxon>
        <taxon>Embryophyta</taxon>
        <taxon>Tracheophyta</taxon>
        <taxon>Spermatophyta</taxon>
        <taxon>Magnoliopsida</taxon>
        <taxon>eudicotyledons</taxon>
        <taxon>Gunneridae</taxon>
        <taxon>Pentapetalae</taxon>
        <taxon>asterids</taxon>
        <taxon>lamiids</taxon>
        <taxon>Lamiales</taxon>
        <taxon>Orobanchaceae</taxon>
        <taxon>Buchnereae</taxon>
        <taxon>Striga</taxon>
    </lineage>
</organism>
<dbReference type="PANTHER" id="PTHR13833">
    <property type="match status" value="1"/>
</dbReference>
<dbReference type="SUPFAM" id="SSF63829">
    <property type="entry name" value="Calcium-dependent phosphotriesterase"/>
    <property type="match status" value="1"/>
</dbReference>
<dbReference type="AlphaFoldDB" id="A0A5A7P9K6"/>
<gene>
    <name evidence="4" type="ORF">STAS_05334</name>
</gene>
<dbReference type="PANTHER" id="PTHR13833:SF78">
    <property type="entry name" value="POTASSIUM TRANSPORTER"/>
    <property type="match status" value="1"/>
</dbReference>
<name>A0A5A7P9K6_STRAF</name>
<feature type="domain" description="Teneurin NHL" evidence="3">
    <location>
        <begin position="129"/>
        <end position="172"/>
    </location>
</feature>
<evidence type="ECO:0000259" key="3">
    <source>
        <dbReference type="Pfam" id="PF25021"/>
    </source>
</evidence>
<feature type="signal peptide" evidence="2">
    <location>
        <begin position="1"/>
        <end position="24"/>
    </location>
</feature>
<keyword evidence="2" id="KW-0732">Signal</keyword>